<protein>
    <submittedName>
        <fullName evidence="7">LPS export ABC transporter permease LptF</fullName>
    </submittedName>
</protein>
<keyword evidence="3 6" id="KW-0812">Transmembrane</keyword>
<organism evidence="7 8">
    <name type="scientific">Roseobacter sinensis</name>
    <dbReference type="NCBI Taxonomy" id="2931391"/>
    <lineage>
        <taxon>Bacteria</taxon>
        <taxon>Pseudomonadati</taxon>
        <taxon>Pseudomonadota</taxon>
        <taxon>Alphaproteobacteria</taxon>
        <taxon>Rhodobacterales</taxon>
        <taxon>Roseobacteraceae</taxon>
        <taxon>Roseobacter</taxon>
    </lineage>
</organism>
<keyword evidence="2" id="KW-1003">Cell membrane</keyword>
<dbReference type="InterPro" id="IPR005495">
    <property type="entry name" value="LptG/LptF_permease"/>
</dbReference>
<feature type="transmembrane region" description="Helical" evidence="6">
    <location>
        <begin position="12"/>
        <end position="36"/>
    </location>
</feature>
<gene>
    <name evidence="7" type="primary">lptF</name>
    <name evidence="7" type="ORF">MUB52_10850</name>
</gene>
<feature type="transmembrane region" description="Helical" evidence="6">
    <location>
        <begin position="56"/>
        <end position="78"/>
    </location>
</feature>
<dbReference type="RefSeq" id="WP_263844255.1">
    <property type="nucleotide sequence ID" value="NZ_JALIEB010000006.1"/>
</dbReference>
<name>A0ABT3BEC6_9RHOB</name>
<dbReference type="Pfam" id="PF03739">
    <property type="entry name" value="LptF_LptG"/>
    <property type="match status" value="1"/>
</dbReference>
<comment type="subcellular location">
    <subcellularLocation>
        <location evidence="1">Cell membrane</location>
        <topology evidence="1">Multi-pass membrane protein</topology>
    </subcellularLocation>
</comment>
<evidence type="ECO:0000256" key="1">
    <source>
        <dbReference type="ARBA" id="ARBA00004651"/>
    </source>
</evidence>
<evidence type="ECO:0000256" key="5">
    <source>
        <dbReference type="ARBA" id="ARBA00023136"/>
    </source>
</evidence>
<dbReference type="Proteomes" id="UP001208690">
    <property type="component" value="Unassembled WGS sequence"/>
</dbReference>
<evidence type="ECO:0000256" key="2">
    <source>
        <dbReference type="ARBA" id="ARBA00022475"/>
    </source>
</evidence>
<evidence type="ECO:0000256" key="6">
    <source>
        <dbReference type="SAM" id="Phobius"/>
    </source>
</evidence>
<feature type="transmembrane region" description="Helical" evidence="6">
    <location>
        <begin position="340"/>
        <end position="361"/>
    </location>
</feature>
<feature type="transmembrane region" description="Helical" evidence="6">
    <location>
        <begin position="99"/>
        <end position="122"/>
    </location>
</feature>
<feature type="transmembrane region" description="Helical" evidence="6">
    <location>
        <begin position="311"/>
        <end position="328"/>
    </location>
</feature>
<dbReference type="InterPro" id="IPR030922">
    <property type="entry name" value="LptF"/>
</dbReference>
<keyword evidence="8" id="KW-1185">Reference proteome</keyword>
<reference evidence="7 8" key="1">
    <citation type="submission" date="2022-04" db="EMBL/GenBank/DDBJ databases">
        <title>Roseobacter sp. WL0113 is a bacterium isolated from neritic sediment.</title>
        <authorList>
            <person name="Wang L."/>
            <person name="He W."/>
            <person name="Zhang D.-F."/>
        </authorList>
    </citation>
    <scope>NUCLEOTIDE SEQUENCE [LARGE SCALE GENOMIC DNA]</scope>
    <source>
        <strain evidence="7 8">WL0113</strain>
    </source>
</reference>
<comment type="caution">
    <text evidence="7">The sequence shown here is derived from an EMBL/GenBank/DDBJ whole genome shotgun (WGS) entry which is preliminary data.</text>
</comment>
<proteinExistence type="predicted"/>
<dbReference type="EMBL" id="JALIEB010000006">
    <property type="protein sequence ID" value="MCV3271927.1"/>
    <property type="molecule type" value="Genomic_DNA"/>
</dbReference>
<dbReference type="PANTHER" id="PTHR33529:SF6">
    <property type="entry name" value="YJGP_YJGQ FAMILY PERMEASE"/>
    <property type="match status" value="1"/>
</dbReference>
<evidence type="ECO:0000313" key="8">
    <source>
        <dbReference type="Proteomes" id="UP001208690"/>
    </source>
</evidence>
<keyword evidence="5 6" id="KW-0472">Membrane</keyword>
<dbReference type="NCBIfam" id="TIGR04407">
    <property type="entry name" value="LptF_YjgP"/>
    <property type="match status" value="1"/>
</dbReference>
<sequence length="378" mass="41786">MSRIDRYMLSQLLILFGFFALVLVAVFWINQAVVLFDRLIGDGQSALVFLEFTALGLPKLVTTILPIAAFAAAVYVTNRMNNESELTVMQATGSGPYRLARPVLAFGMIVFLMASALHHILLPMALQQLSERETEISQNATSRLLTEGTFLHPSKAVTFYAREITEDGVLRDVFLSDRRKPEEGVIYTAAEAYLLRNQSVTTLIMLDGMAQRLSTETNRLSTAKFRDFSFDISALVQNDIAQALRVRNMTTPMLMTSWEALGQETGQRVGVIAQEFHARFAEPLFCIVAAMIGFTTLLVGGYSRFGVWREVVVAFGLLLLLDGIGSTLENPVRETARLWPLLYLPAVTGALLALGMIAYLAGPRWLRRKPLAGGEPAS</sequence>
<feature type="transmembrane region" description="Helical" evidence="6">
    <location>
        <begin position="280"/>
        <end position="299"/>
    </location>
</feature>
<accession>A0ABT3BEC6</accession>
<keyword evidence="4 6" id="KW-1133">Transmembrane helix</keyword>
<evidence type="ECO:0000256" key="4">
    <source>
        <dbReference type="ARBA" id="ARBA00022989"/>
    </source>
</evidence>
<dbReference type="PANTHER" id="PTHR33529">
    <property type="entry name" value="SLR0882 PROTEIN-RELATED"/>
    <property type="match status" value="1"/>
</dbReference>
<evidence type="ECO:0000313" key="7">
    <source>
        <dbReference type="EMBL" id="MCV3271927.1"/>
    </source>
</evidence>
<evidence type="ECO:0000256" key="3">
    <source>
        <dbReference type="ARBA" id="ARBA00022692"/>
    </source>
</evidence>